<comment type="caution">
    <text evidence="1">The sequence shown here is derived from an EMBL/GenBank/DDBJ whole genome shotgun (WGS) entry which is preliminary data.</text>
</comment>
<name>A0A0F9SFV7_9ZZZZ</name>
<organism evidence="1">
    <name type="scientific">marine sediment metagenome</name>
    <dbReference type="NCBI Taxonomy" id="412755"/>
    <lineage>
        <taxon>unclassified sequences</taxon>
        <taxon>metagenomes</taxon>
        <taxon>ecological metagenomes</taxon>
    </lineage>
</organism>
<evidence type="ECO:0000313" key="1">
    <source>
        <dbReference type="EMBL" id="KKN61202.1"/>
    </source>
</evidence>
<reference evidence="1" key="1">
    <citation type="journal article" date="2015" name="Nature">
        <title>Complex archaea that bridge the gap between prokaryotes and eukaryotes.</title>
        <authorList>
            <person name="Spang A."/>
            <person name="Saw J.H."/>
            <person name="Jorgensen S.L."/>
            <person name="Zaremba-Niedzwiedzka K."/>
            <person name="Martijn J."/>
            <person name="Lind A.E."/>
            <person name="van Eijk R."/>
            <person name="Schleper C."/>
            <person name="Guy L."/>
            <person name="Ettema T.J."/>
        </authorList>
    </citation>
    <scope>NUCLEOTIDE SEQUENCE</scope>
</reference>
<proteinExistence type="predicted"/>
<dbReference type="EMBL" id="LAZR01000667">
    <property type="protein sequence ID" value="KKN61202.1"/>
    <property type="molecule type" value="Genomic_DNA"/>
</dbReference>
<accession>A0A0F9SFV7</accession>
<sequence length="107" mass="12274">MKLFLDDNEINISKDSINLDEIKDRFLIYHGGESFKIEDILEGKLKGRTIALGDSISIIIKLDSETLDQLKIGKHFLKIESDSFTNLIIIFELDENNTNLKFDSKNL</sequence>
<dbReference type="AlphaFoldDB" id="A0A0F9SFV7"/>
<gene>
    <name evidence="1" type="ORF">LCGC14_0524440</name>
</gene>
<protein>
    <submittedName>
        <fullName evidence="1">Uncharacterized protein</fullName>
    </submittedName>
</protein>